<name>R9B2M1_9GAMM</name>
<evidence type="ECO:0000313" key="2">
    <source>
        <dbReference type="Proteomes" id="UP000016203"/>
    </source>
</evidence>
<sequence>MEYITVDWPTSSGGKVISGNKNFLVVGKAITCVGDEATCPLHNTIAFIVTGDPTYHIGGRPIARVGDSLSCGCKLVKAG</sequence>
<reference evidence="1 2" key="1">
    <citation type="submission" date="2013-03" db="EMBL/GenBank/DDBJ databases">
        <title>The Genome Sequence of Acinetobacter sp. CIP 110321.</title>
        <authorList>
            <consortium name="The Broad Institute Genome Sequencing Platform"/>
            <consortium name="The Broad Institute Genome Sequencing Center for Infectious Disease"/>
            <person name="Cerqueira G."/>
            <person name="Feldgarden M."/>
            <person name="Courvalin P."/>
            <person name="Perichon B."/>
            <person name="Grillot-Courvalin C."/>
            <person name="Clermont D."/>
            <person name="Rocha E."/>
            <person name="Yoon E.-J."/>
            <person name="Nemec A."/>
            <person name="Walker B."/>
            <person name="Young S.K."/>
            <person name="Zeng Q."/>
            <person name="Gargeya S."/>
            <person name="Fitzgerald M."/>
            <person name="Haas B."/>
            <person name="Abouelleil A."/>
            <person name="Alvarado L."/>
            <person name="Arachchi H.M."/>
            <person name="Berlin A.M."/>
            <person name="Chapman S.B."/>
            <person name="Dewar J."/>
            <person name="Goldberg J."/>
            <person name="Griggs A."/>
            <person name="Gujja S."/>
            <person name="Hansen M."/>
            <person name="Howarth C."/>
            <person name="Imamovic A."/>
            <person name="Larimer J."/>
            <person name="McCowan C."/>
            <person name="Murphy C."/>
            <person name="Neiman D."/>
            <person name="Pearson M."/>
            <person name="Priest M."/>
            <person name="Roberts A."/>
            <person name="Saif S."/>
            <person name="Shea T."/>
            <person name="Sisk P."/>
            <person name="Sykes S."/>
            <person name="Wortman J."/>
            <person name="Nusbaum C."/>
            <person name="Birren B."/>
        </authorList>
    </citation>
    <scope>NUCLEOTIDE SEQUENCE [LARGE SCALE GENOMIC DNA]</scope>
    <source>
        <strain evidence="1 2">CIP 110321</strain>
    </source>
</reference>
<dbReference type="Gene3D" id="2.60.200.60">
    <property type="match status" value="1"/>
</dbReference>
<dbReference type="AlphaFoldDB" id="R9B2M1"/>
<organism evidence="1 2">
    <name type="scientific">Acinetobacter genomosp. 15BJ</name>
    <dbReference type="NCBI Taxonomy" id="106651"/>
    <lineage>
        <taxon>Bacteria</taxon>
        <taxon>Pseudomonadati</taxon>
        <taxon>Pseudomonadota</taxon>
        <taxon>Gammaproteobacteria</taxon>
        <taxon>Moraxellales</taxon>
        <taxon>Moraxellaceae</taxon>
        <taxon>Acinetobacter</taxon>
    </lineage>
</organism>
<evidence type="ECO:0008006" key="3">
    <source>
        <dbReference type="Google" id="ProtNLM"/>
    </source>
</evidence>
<evidence type="ECO:0000313" key="1">
    <source>
        <dbReference type="EMBL" id="EOR08678.1"/>
    </source>
</evidence>
<protein>
    <recommendedName>
        <fullName evidence="3">PAAR domain-containing protein</fullName>
    </recommendedName>
</protein>
<gene>
    <name evidence="1" type="ORF">F896_01204</name>
</gene>
<dbReference type="Pfam" id="PF05488">
    <property type="entry name" value="PAAR_motif"/>
    <property type="match status" value="1"/>
</dbReference>
<dbReference type="CDD" id="cd14744">
    <property type="entry name" value="PAAR_CT_2"/>
    <property type="match status" value="1"/>
</dbReference>
<dbReference type="HOGENOM" id="CLU_148568_2_1_6"/>
<dbReference type="EMBL" id="AQFL01000009">
    <property type="protein sequence ID" value="EOR08678.1"/>
    <property type="molecule type" value="Genomic_DNA"/>
</dbReference>
<dbReference type="OrthoDB" id="6860016at2"/>
<accession>R9B2M1</accession>
<dbReference type="InterPro" id="IPR008727">
    <property type="entry name" value="PAAR_motif"/>
</dbReference>
<dbReference type="Proteomes" id="UP000016203">
    <property type="component" value="Unassembled WGS sequence"/>
</dbReference>
<comment type="caution">
    <text evidence="1">The sequence shown here is derived from an EMBL/GenBank/DDBJ whole genome shotgun (WGS) entry which is preliminary data.</text>
</comment>
<proteinExistence type="predicted"/>
<dbReference type="RefSeq" id="WP_016163018.1">
    <property type="nucleotide sequence ID" value="NZ_KE007347.1"/>
</dbReference>